<dbReference type="InterPro" id="IPR011037">
    <property type="entry name" value="Pyrv_Knase-like_insert_dom_sf"/>
</dbReference>
<reference evidence="3" key="1">
    <citation type="submission" date="2018-05" db="EMBL/GenBank/DDBJ databases">
        <authorList>
            <person name="Deangelis K."/>
            <person name="Huntemann M."/>
            <person name="Clum A."/>
            <person name="Pillay M."/>
            <person name="Palaniappan K."/>
            <person name="Varghese N."/>
            <person name="Mikhailova N."/>
            <person name="Stamatis D."/>
            <person name="Reddy T."/>
            <person name="Daum C."/>
            <person name="Shapiro N."/>
            <person name="Ivanova N."/>
            <person name="Kyrpides N."/>
            <person name="Woyke T."/>
        </authorList>
    </citation>
    <scope>NUCLEOTIDE SEQUENCE [LARGE SCALE GENOMIC DNA]</scope>
    <source>
        <strain evidence="3">GAS496</strain>
    </source>
</reference>
<organism evidence="2 3">
    <name type="scientific">Mycolicibacterium moriokaense</name>
    <dbReference type="NCBI Taxonomy" id="39691"/>
    <lineage>
        <taxon>Bacteria</taxon>
        <taxon>Bacillati</taxon>
        <taxon>Actinomycetota</taxon>
        <taxon>Actinomycetes</taxon>
        <taxon>Mycobacteriales</taxon>
        <taxon>Mycobacteriaceae</taxon>
        <taxon>Mycolicibacterium</taxon>
    </lineage>
</organism>
<proteinExistence type="predicted"/>
<dbReference type="Pfam" id="PF03476">
    <property type="entry name" value="MOSC_N"/>
    <property type="match status" value="1"/>
</dbReference>
<dbReference type="PROSITE" id="PS51340">
    <property type="entry name" value="MOSC"/>
    <property type="match status" value="1"/>
</dbReference>
<dbReference type="GO" id="GO:0003824">
    <property type="term" value="F:catalytic activity"/>
    <property type="evidence" value="ECO:0007669"/>
    <property type="project" value="InterPro"/>
</dbReference>
<accession>A0A318HFF4</accession>
<evidence type="ECO:0000313" key="2">
    <source>
        <dbReference type="EMBL" id="PXX07714.1"/>
    </source>
</evidence>
<dbReference type="Gene3D" id="2.40.33.20">
    <property type="entry name" value="PK beta-barrel domain-like"/>
    <property type="match status" value="1"/>
</dbReference>
<name>A0A318HFF4_9MYCO</name>
<gene>
    <name evidence="2" type="ORF">C8E89_110100</name>
</gene>
<keyword evidence="3" id="KW-1185">Reference proteome</keyword>
<dbReference type="SUPFAM" id="SSF50800">
    <property type="entry name" value="PK beta-barrel domain-like"/>
    <property type="match status" value="1"/>
</dbReference>
<reference evidence="2 3" key="2">
    <citation type="submission" date="2018-06" db="EMBL/GenBank/DDBJ databases">
        <title>Sequencing of bacterial isolates from soil warming experiment in Harvard Forest, Massachusetts, USA.</title>
        <authorList>
            <person name="Deangelis K.PhD."/>
        </authorList>
    </citation>
    <scope>NUCLEOTIDE SEQUENCE [LARGE SCALE GENOMIC DNA]</scope>
    <source>
        <strain evidence="2 3">GAS496</strain>
    </source>
</reference>
<dbReference type="Proteomes" id="UP000247781">
    <property type="component" value="Unassembled WGS sequence"/>
</dbReference>
<dbReference type="Pfam" id="PF03473">
    <property type="entry name" value="MOSC"/>
    <property type="match status" value="1"/>
</dbReference>
<dbReference type="PANTHER" id="PTHR36930">
    <property type="entry name" value="METAL-SULFUR CLUSTER BIOSYNTHESIS PROTEINS YUAD-RELATED"/>
    <property type="match status" value="1"/>
</dbReference>
<feature type="domain" description="MOSC" evidence="1">
    <location>
        <begin position="128"/>
        <end position="297"/>
    </location>
</feature>
<dbReference type="PANTHER" id="PTHR36930:SF1">
    <property type="entry name" value="MOSC DOMAIN-CONTAINING PROTEIN"/>
    <property type="match status" value="1"/>
</dbReference>
<dbReference type="InterPro" id="IPR052716">
    <property type="entry name" value="MOSC_domain"/>
</dbReference>
<dbReference type="GO" id="GO:0030151">
    <property type="term" value="F:molybdenum ion binding"/>
    <property type="evidence" value="ECO:0007669"/>
    <property type="project" value="InterPro"/>
</dbReference>
<evidence type="ECO:0000313" key="3">
    <source>
        <dbReference type="Proteomes" id="UP000247781"/>
    </source>
</evidence>
<dbReference type="InterPro" id="IPR005303">
    <property type="entry name" value="MOCOS_middle"/>
</dbReference>
<protein>
    <recommendedName>
        <fullName evidence="1">MOSC domain-containing protein</fullName>
    </recommendedName>
</protein>
<sequence length="330" mass="35261">MSMSIGHVAELWRYPVKSLGGGSVDQAELGPRGVLGDRLWAVRDLERDVTASARQLPVLLTATARYVGPVSSDAGPGNAPDVEITFPDGTVVSSSDDGVHTKLSELAGRDVRLTPLPPAEDTSLHKLTPAERSETMSPAFLRAAFGIADDEKLPDLSMVRVSDVVNFARYSTPPGTFVDLAPVHVLSQTSLATIGAEIGSDMDVRRFRPNVLLALDDPDDELPESHWTGARVAIGEAVLDVLMPTIRCVVPSRAQPGFEVDRRITKAVAVRAQRCLGVYCGVPSGGRVRVGDEVSIRHATAGRKALADAARRAKRVTFGLVTGATERFSH</sequence>
<dbReference type="EMBL" id="QJJU01000010">
    <property type="protein sequence ID" value="PXX07714.1"/>
    <property type="molecule type" value="Genomic_DNA"/>
</dbReference>
<dbReference type="InterPro" id="IPR005302">
    <property type="entry name" value="MoCF_Sase_C"/>
</dbReference>
<evidence type="ECO:0000259" key="1">
    <source>
        <dbReference type="PROSITE" id="PS51340"/>
    </source>
</evidence>
<dbReference type="GO" id="GO:0030170">
    <property type="term" value="F:pyridoxal phosphate binding"/>
    <property type="evidence" value="ECO:0007669"/>
    <property type="project" value="InterPro"/>
</dbReference>
<comment type="caution">
    <text evidence="2">The sequence shown here is derived from an EMBL/GenBank/DDBJ whole genome shotgun (WGS) entry which is preliminary data.</text>
</comment>
<dbReference type="AlphaFoldDB" id="A0A318HFF4"/>